<evidence type="ECO:0000313" key="2">
    <source>
        <dbReference type="Proteomes" id="UP001576780"/>
    </source>
</evidence>
<keyword evidence="1" id="KW-0238">DNA-binding</keyword>
<organism evidence="1 2">
    <name type="scientific">Floridaenema evergladense BLCC-F167</name>
    <dbReference type="NCBI Taxonomy" id="3153639"/>
    <lineage>
        <taxon>Bacteria</taxon>
        <taxon>Bacillati</taxon>
        <taxon>Cyanobacteriota</taxon>
        <taxon>Cyanophyceae</taxon>
        <taxon>Oscillatoriophycideae</taxon>
        <taxon>Aerosakkonematales</taxon>
        <taxon>Aerosakkonemataceae</taxon>
        <taxon>Floridanema</taxon>
        <taxon>Floridanema evergladense</taxon>
    </lineage>
</organism>
<proteinExistence type="predicted"/>
<reference evidence="1 2" key="1">
    <citation type="submission" date="2024-09" db="EMBL/GenBank/DDBJ databases">
        <title>Floridaenema gen nov. (Aerosakkonemataceae, Aerosakkonematales ord. nov., Cyanobacteria) from benthic tropical and subtropical fresh waters, with the description of four new species.</title>
        <authorList>
            <person name="Moretto J.A."/>
            <person name="Berthold D.E."/>
            <person name="Lefler F.W."/>
            <person name="Huang I.-S."/>
            <person name="Laughinghouse H. IV."/>
        </authorList>
    </citation>
    <scope>NUCLEOTIDE SEQUENCE [LARGE SCALE GENOMIC DNA]</scope>
    <source>
        <strain evidence="1 2">BLCC-F167</strain>
    </source>
</reference>
<dbReference type="RefSeq" id="WP_413281619.1">
    <property type="nucleotide sequence ID" value="NZ_JBHFNT010000303.1"/>
</dbReference>
<keyword evidence="2" id="KW-1185">Reference proteome</keyword>
<name>A0ABV4WX19_9CYAN</name>
<sequence length="230" mass="26007">MNPEEQQEILKLRALNVTPKQIARKLGLKVSEVTAFIKEQAEQTARAKAQTGELPPIDKCLADTRCAKRLLFEDSDSLQNEIGGLGLILVARTTGYNRYSVCTYLLDYWCLGLKDTIGPRDFNSNKYLEFVQNSYMNFPQGYQEITLEQAQAIVFGAIDYAKSLGFSPHRDFEQSRTHLGEWNGESQLKFGRAGRPFYISGPYDNFQRVISTLEKSVGVGNFDYFGGFEV</sequence>
<dbReference type="EMBL" id="JBHFNT010000303">
    <property type="protein sequence ID" value="MFB2839342.1"/>
    <property type="molecule type" value="Genomic_DNA"/>
</dbReference>
<dbReference type="Proteomes" id="UP001576780">
    <property type="component" value="Unassembled WGS sequence"/>
</dbReference>
<dbReference type="GO" id="GO:0003677">
    <property type="term" value="F:DNA binding"/>
    <property type="evidence" value="ECO:0007669"/>
    <property type="project" value="UniProtKB-KW"/>
</dbReference>
<protein>
    <submittedName>
        <fullName evidence="1">DNA-binding response regulator</fullName>
    </submittedName>
</protein>
<gene>
    <name evidence="1" type="ORF">ACE1CA_33035</name>
</gene>
<accession>A0ABV4WX19</accession>
<evidence type="ECO:0000313" key="1">
    <source>
        <dbReference type="EMBL" id="MFB2839342.1"/>
    </source>
</evidence>
<comment type="caution">
    <text evidence="1">The sequence shown here is derived from an EMBL/GenBank/DDBJ whole genome shotgun (WGS) entry which is preliminary data.</text>
</comment>